<proteinExistence type="predicted"/>
<protein>
    <submittedName>
        <fullName evidence="2">Uncharacterized protein</fullName>
    </submittedName>
</protein>
<evidence type="ECO:0000256" key="1">
    <source>
        <dbReference type="SAM" id="SignalP"/>
    </source>
</evidence>
<evidence type="ECO:0000313" key="2">
    <source>
        <dbReference type="EMBL" id="GLB47980.1"/>
    </source>
</evidence>
<dbReference type="Proteomes" id="UP001143543">
    <property type="component" value="Unassembled WGS sequence"/>
</dbReference>
<feature type="chain" id="PRO_5046456374" evidence="1">
    <location>
        <begin position="19"/>
        <end position="379"/>
    </location>
</feature>
<organism evidence="2 3">
    <name type="scientific">Neptunitalea lumnitzerae</name>
    <dbReference type="NCBI Taxonomy" id="2965509"/>
    <lineage>
        <taxon>Bacteria</taxon>
        <taxon>Pseudomonadati</taxon>
        <taxon>Bacteroidota</taxon>
        <taxon>Flavobacteriia</taxon>
        <taxon>Flavobacteriales</taxon>
        <taxon>Flavobacteriaceae</taxon>
        <taxon>Neptunitalea</taxon>
    </lineage>
</organism>
<sequence>MKKFICTISFLFVVIANAQVGIGTTNPQGTLHIHEANGTAATATTGTIILEHGNVGGASTILFKSAVNSGNDYAYITYEDDGSGNGSTGENGLLTIGIENDSAPWSTIYQDDINIKASGSVGISNSAPNPSASLDLGANNKGLLMNRVALTSTTDVSTVNSPATGLLVYNTATTSDVTPGFYYYNGTKWVGVGAQKKYTSTYSQTAEILASTNTATYVDLPGLTQTITAPYTGTYQIIVNGYYSSGAPVNTTVTQTTSTNFAYYANTEHNHTVALYQDGASQGSIRLTINGTAIKEKYITSTSKSFQGQTFYSLGQNATIITNVTLTAGTSYTFRVQGREWARYNSNTGYFGRNTSIYVGANGVADAQYATLYINFIKE</sequence>
<feature type="signal peptide" evidence="1">
    <location>
        <begin position="1"/>
        <end position="18"/>
    </location>
</feature>
<keyword evidence="1" id="KW-0732">Signal</keyword>
<gene>
    <name evidence="2" type="ORF">Y10_03480</name>
</gene>
<accession>A0ABQ5MF07</accession>
<dbReference type="EMBL" id="BRVO01000001">
    <property type="protein sequence ID" value="GLB47980.1"/>
    <property type="molecule type" value="Genomic_DNA"/>
</dbReference>
<reference evidence="2" key="1">
    <citation type="submission" date="2022-07" db="EMBL/GenBank/DDBJ databases">
        <title>Taxonomy of Novel Oxalotrophic and Methylotrophic Bacteria.</title>
        <authorList>
            <person name="Sahin N."/>
            <person name="Tani A."/>
        </authorList>
    </citation>
    <scope>NUCLEOTIDE SEQUENCE</scope>
    <source>
        <strain evidence="2">Y10</strain>
    </source>
</reference>
<dbReference type="RefSeq" id="WP_281763641.1">
    <property type="nucleotide sequence ID" value="NZ_BRVO01000001.1"/>
</dbReference>
<comment type="caution">
    <text evidence="2">The sequence shown here is derived from an EMBL/GenBank/DDBJ whole genome shotgun (WGS) entry which is preliminary data.</text>
</comment>
<name>A0ABQ5MF07_9FLAO</name>
<evidence type="ECO:0000313" key="3">
    <source>
        <dbReference type="Proteomes" id="UP001143543"/>
    </source>
</evidence>
<keyword evidence="3" id="KW-1185">Reference proteome</keyword>